<dbReference type="OrthoDB" id="47375at2759"/>
<evidence type="ECO:0000313" key="2">
    <source>
        <dbReference type="Proteomes" id="UP001148018"/>
    </source>
</evidence>
<keyword evidence="2" id="KW-1185">Reference proteome</keyword>
<dbReference type="EMBL" id="JANIIK010000111">
    <property type="protein sequence ID" value="KAJ3594611.1"/>
    <property type="molecule type" value="Genomic_DNA"/>
</dbReference>
<dbReference type="PANTHER" id="PTHR10730:SF8">
    <property type="entry name" value="PROCOLLAGEN GALACTOSYLTRANSFERASE 2"/>
    <property type="match status" value="1"/>
</dbReference>
<comment type="caution">
    <text evidence="1">The sequence shown here is derived from an EMBL/GenBank/DDBJ whole genome shotgun (WGS) entry which is preliminary data.</text>
</comment>
<protein>
    <submittedName>
        <fullName evidence="1">Uncharacterized protein</fullName>
    </submittedName>
</protein>
<dbReference type="InterPro" id="IPR050757">
    <property type="entry name" value="Collagen_mod_GT25"/>
</dbReference>
<proteinExistence type="predicted"/>
<name>A0A9Q0IF30_9TELE</name>
<dbReference type="PANTHER" id="PTHR10730">
    <property type="entry name" value="PROCOLLAGEN-LYSINE,2-OXOGLUTARATE 5-DIOXYGENASE/GLYCOSYLTRANSFERASE 25 FAMILY MEMBER"/>
    <property type="match status" value="1"/>
</dbReference>
<dbReference type="Proteomes" id="UP001148018">
    <property type="component" value="Unassembled WGS sequence"/>
</dbReference>
<sequence length="194" mass="22616">MLLFLRVKYVCVLTNRHVLMDLLWGNVTLVAPMLESRVLYSIFWYGRTPQVFLINLKRRYDQHQRMPSVLGVHITVTEAVDCKVLNSSQIQAIGIDKLSGYKDPYSDCVLTRVRSHYNIWKQVAIYLGRKRLQVKEPEVWVMGVSDLVHPDYSYWTLGYALSLQGTHKLLDSKPHGKMLPIDEFLPIMFKKHPK</sequence>
<dbReference type="AlphaFoldDB" id="A0A9Q0IF30"/>
<dbReference type="GO" id="GO:0050211">
    <property type="term" value="F:procollagen galactosyltransferase activity"/>
    <property type="evidence" value="ECO:0007669"/>
    <property type="project" value="TreeGrafter"/>
</dbReference>
<accession>A0A9Q0IF30</accession>
<reference evidence="1" key="1">
    <citation type="submission" date="2022-07" db="EMBL/GenBank/DDBJ databases">
        <title>Chromosome-level genome of Muraenolepis orangiensis.</title>
        <authorList>
            <person name="Kim J."/>
        </authorList>
    </citation>
    <scope>NUCLEOTIDE SEQUENCE</scope>
    <source>
        <strain evidence="1">KU_S4_2022</strain>
        <tissue evidence="1">Muscle</tissue>
    </source>
</reference>
<organism evidence="1 2">
    <name type="scientific">Muraenolepis orangiensis</name>
    <name type="common">Patagonian moray cod</name>
    <dbReference type="NCBI Taxonomy" id="630683"/>
    <lineage>
        <taxon>Eukaryota</taxon>
        <taxon>Metazoa</taxon>
        <taxon>Chordata</taxon>
        <taxon>Craniata</taxon>
        <taxon>Vertebrata</taxon>
        <taxon>Euteleostomi</taxon>
        <taxon>Actinopterygii</taxon>
        <taxon>Neopterygii</taxon>
        <taxon>Teleostei</taxon>
        <taxon>Neoteleostei</taxon>
        <taxon>Acanthomorphata</taxon>
        <taxon>Zeiogadaria</taxon>
        <taxon>Gadariae</taxon>
        <taxon>Gadiformes</taxon>
        <taxon>Muraenolepidoidei</taxon>
        <taxon>Muraenolepididae</taxon>
        <taxon>Muraenolepis</taxon>
    </lineage>
</organism>
<evidence type="ECO:0000313" key="1">
    <source>
        <dbReference type="EMBL" id="KAJ3594611.1"/>
    </source>
</evidence>
<gene>
    <name evidence="1" type="ORF">NHX12_003918</name>
</gene>